<accession>A0ABU2YEY7</accession>
<proteinExistence type="predicted"/>
<evidence type="ECO:0000313" key="2">
    <source>
        <dbReference type="Proteomes" id="UP001254488"/>
    </source>
</evidence>
<comment type="caution">
    <text evidence="1">The sequence shown here is derived from an EMBL/GenBank/DDBJ whole genome shotgun (WGS) entry which is preliminary data.</text>
</comment>
<reference evidence="1 2" key="1">
    <citation type="submission" date="2023-09" db="EMBL/GenBank/DDBJ databases">
        <authorList>
            <person name="Rey-Velasco X."/>
        </authorList>
    </citation>
    <scope>NUCLEOTIDE SEQUENCE [LARGE SCALE GENOMIC DNA]</scope>
    <source>
        <strain evidence="1 2">W242</strain>
    </source>
</reference>
<organism evidence="1 2">
    <name type="scientific">Patiriisocius hiemis</name>
    <dbReference type="NCBI Taxonomy" id="3075604"/>
    <lineage>
        <taxon>Bacteria</taxon>
        <taxon>Pseudomonadati</taxon>
        <taxon>Bacteroidota</taxon>
        <taxon>Flavobacteriia</taxon>
        <taxon>Flavobacteriales</taxon>
        <taxon>Flavobacteriaceae</taxon>
        <taxon>Patiriisocius</taxon>
    </lineage>
</organism>
<protein>
    <submittedName>
        <fullName evidence="1">Uncharacterized protein</fullName>
    </submittedName>
</protein>
<dbReference type="RefSeq" id="WP_311332563.1">
    <property type="nucleotide sequence ID" value="NZ_JAVRHZ010000002.1"/>
</dbReference>
<sequence length="74" mass="8027">MQKALFLIFISTAFFYSCKDDDSRTCTTCSSEQTAVFEVCRESNGNASVNGENTDTNYDVYIAGLEEAGATCGN</sequence>
<name>A0ABU2YEY7_9FLAO</name>
<dbReference type="PROSITE" id="PS51257">
    <property type="entry name" value="PROKAR_LIPOPROTEIN"/>
    <property type="match status" value="1"/>
</dbReference>
<dbReference type="EMBL" id="JAVRHZ010000002">
    <property type="protein sequence ID" value="MDT0555613.1"/>
    <property type="molecule type" value="Genomic_DNA"/>
</dbReference>
<gene>
    <name evidence="1" type="ORF">RM538_06330</name>
</gene>
<keyword evidence="2" id="KW-1185">Reference proteome</keyword>
<dbReference type="Proteomes" id="UP001254488">
    <property type="component" value="Unassembled WGS sequence"/>
</dbReference>
<evidence type="ECO:0000313" key="1">
    <source>
        <dbReference type="EMBL" id="MDT0555613.1"/>
    </source>
</evidence>